<feature type="transmembrane region" description="Helical" evidence="3">
    <location>
        <begin position="15"/>
        <end position="35"/>
    </location>
</feature>
<proteinExistence type="predicted"/>
<feature type="region of interest" description="Disordered" evidence="2">
    <location>
        <begin position="92"/>
        <end position="124"/>
    </location>
</feature>
<dbReference type="OrthoDB" id="1923159at2759"/>
<dbReference type="Proteomes" id="UP000734854">
    <property type="component" value="Unassembled WGS sequence"/>
</dbReference>
<dbReference type="PANTHER" id="PTHR12603:SF0">
    <property type="entry name" value="CCR4-NOT TRANSCRIPTION COMPLEX SUBUNIT 4"/>
    <property type="match status" value="1"/>
</dbReference>
<comment type="caution">
    <text evidence="5">The sequence shown here is derived from an EMBL/GenBank/DDBJ whole genome shotgun (WGS) entry which is preliminary data.</text>
</comment>
<dbReference type="AlphaFoldDB" id="A0A8J5L2Z9"/>
<feature type="compositionally biased region" description="Basic residues" evidence="2">
    <location>
        <begin position="60"/>
        <end position="72"/>
    </location>
</feature>
<keyword evidence="3" id="KW-0812">Transmembrane</keyword>
<sequence>MVISQIFGFFLARSIPFFQVAASFLLVVRVSNLFFPCRSKNARRREKRDPMEDNAMANGAKKKRTNRSARLKRSKFDARREQLLSQTRCEDDCKISGEDQPPLSRTDASDNRISVMGEDEAPHRRRHTITYSSSPSVTDAEEEHNHVDDGVLDDWEAVADAISEANDLADHEPDSLFPLALHSVAASPIASQSITKPEPIRSAPRAWKPDDASRPRSLPSISKQWSLHAKTDRQCSLVGQQKGILSLPCRCPICYENLDPTDSSFFPCSCGFRLCLFCHKRILEDDARCPGCRRPYNSLSNGPETINFMRTPPASPWLSRSFSMISRSCSREH</sequence>
<evidence type="ECO:0000256" key="3">
    <source>
        <dbReference type="SAM" id="Phobius"/>
    </source>
</evidence>
<protein>
    <recommendedName>
        <fullName evidence="4">RING-type domain-containing protein</fullName>
    </recommendedName>
</protein>
<dbReference type="GO" id="GO:0016567">
    <property type="term" value="P:protein ubiquitination"/>
    <property type="evidence" value="ECO:0007669"/>
    <property type="project" value="TreeGrafter"/>
</dbReference>
<keyword evidence="6" id="KW-1185">Reference proteome</keyword>
<dbReference type="GO" id="GO:0008270">
    <property type="term" value="F:zinc ion binding"/>
    <property type="evidence" value="ECO:0007669"/>
    <property type="project" value="UniProtKB-KW"/>
</dbReference>
<accession>A0A8J5L2Z9</accession>
<evidence type="ECO:0000256" key="2">
    <source>
        <dbReference type="SAM" id="MobiDB-lite"/>
    </source>
</evidence>
<evidence type="ECO:0000313" key="6">
    <source>
        <dbReference type="Proteomes" id="UP000734854"/>
    </source>
</evidence>
<dbReference type="PROSITE" id="PS50089">
    <property type="entry name" value="ZF_RING_2"/>
    <property type="match status" value="1"/>
</dbReference>
<dbReference type="CDD" id="cd16618">
    <property type="entry name" value="mRING-HC-C4C4_CNOT4"/>
    <property type="match status" value="1"/>
</dbReference>
<keyword evidence="1" id="KW-0479">Metal-binding</keyword>
<evidence type="ECO:0000259" key="4">
    <source>
        <dbReference type="PROSITE" id="PS50089"/>
    </source>
</evidence>
<keyword evidence="1" id="KW-0862">Zinc</keyword>
<dbReference type="EMBL" id="JACMSC010000011">
    <property type="protein sequence ID" value="KAG6498820.1"/>
    <property type="molecule type" value="Genomic_DNA"/>
</dbReference>
<reference evidence="5 6" key="1">
    <citation type="submission" date="2020-08" db="EMBL/GenBank/DDBJ databases">
        <title>Plant Genome Project.</title>
        <authorList>
            <person name="Zhang R.-G."/>
        </authorList>
    </citation>
    <scope>NUCLEOTIDE SEQUENCE [LARGE SCALE GENOMIC DNA]</scope>
    <source>
        <tissue evidence="5">Rhizome</tissue>
    </source>
</reference>
<evidence type="ECO:0000313" key="5">
    <source>
        <dbReference type="EMBL" id="KAG6498820.1"/>
    </source>
</evidence>
<keyword evidence="1" id="KW-0863">Zinc-finger</keyword>
<dbReference type="InterPro" id="IPR039780">
    <property type="entry name" value="Mot2"/>
</dbReference>
<feature type="region of interest" description="Disordered" evidence="2">
    <location>
        <begin position="190"/>
        <end position="221"/>
    </location>
</feature>
<dbReference type="InterPro" id="IPR039515">
    <property type="entry name" value="NOT4_mRING-HC-C4C4"/>
</dbReference>
<feature type="region of interest" description="Disordered" evidence="2">
    <location>
        <begin position="43"/>
        <end position="72"/>
    </location>
</feature>
<dbReference type="InterPro" id="IPR001841">
    <property type="entry name" value="Znf_RING"/>
</dbReference>
<dbReference type="GO" id="GO:0004842">
    <property type="term" value="F:ubiquitin-protein transferase activity"/>
    <property type="evidence" value="ECO:0007669"/>
    <property type="project" value="InterPro"/>
</dbReference>
<dbReference type="PANTHER" id="PTHR12603">
    <property type="entry name" value="CCR4-NOT TRANSCRIPTION COMPLEX RELATED"/>
    <property type="match status" value="1"/>
</dbReference>
<keyword evidence="3" id="KW-0472">Membrane</keyword>
<gene>
    <name evidence="5" type="ORF">ZIOFF_038569</name>
</gene>
<organism evidence="5 6">
    <name type="scientific">Zingiber officinale</name>
    <name type="common">Ginger</name>
    <name type="synonym">Amomum zingiber</name>
    <dbReference type="NCBI Taxonomy" id="94328"/>
    <lineage>
        <taxon>Eukaryota</taxon>
        <taxon>Viridiplantae</taxon>
        <taxon>Streptophyta</taxon>
        <taxon>Embryophyta</taxon>
        <taxon>Tracheophyta</taxon>
        <taxon>Spermatophyta</taxon>
        <taxon>Magnoliopsida</taxon>
        <taxon>Liliopsida</taxon>
        <taxon>Zingiberales</taxon>
        <taxon>Zingiberaceae</taxon>
        <taxon>Zingiber</taxon>
    </lineage>
</organism>
<name>A0A8J5L2Z9_ZINOF</name>
<feature type="domain" description="RING-type" evidence="4">
    <location>
        <begin position="251"/>
        <end position="293"/>
    </location>
</feature>
<keyword evidence="3" id="KW-1133">Transmembrane helix</keyword>
<dbReference type="GO" id="GO:0030014">
    <property type="term" value="C:CCR4-NOT complex"/>
    <property type="evidence" value="ECO:0007669"/>
    <property type="project" value="InterPro"/>
</dbReference>
<dbReference type="Pfam" id="PF14570">
    <property type="entry name" value="zf-RING_4"/>
    <property type="match status" value="1"/>
</dbReference>
<evidence type="ECO:0000256" key="1">
    <source>
        <dbReference type="PROSITE-ProRule" id="PRU00175"/>
    </source>
</evidence>